<dbReference type="SMART" id="SM00382">
    <property type="entry name" value="AAA"/>
    <property type="match status" value="1"/>
</dbReference>
<organism evidence="7 8">
    <name type="scientific">Paraburkholderia kururiensis</name>
    <dbReference type="NCBI Taxonomy" id="984307"/>
    <lineage>
        <taxon>Bacteria</taxon>
        <taxon>Pseudomonadati</taxon>
        <taxon>Pseudomonadota</taxon>
        <taxon>Betaproteobacteria</taxon>
        <taxon>Burkholderiales</taxon>
        <taxon>Burkholderiaceae</taxon>
        <taxon>Paraburkholderia</taxon>
    </lineage>
</organism>
<evidence type="ECO:0000256" key="3">
    <source>
        <dbReference type="ARBA" id="ARBA00022519"/>
    </source>
</evidence>
<evidence type="ECO:0000256" key="5">
    <source>
        <dbReference type="ARBA" id="ARBA00022840"/>
    </source>
</evidence>
<keyword evidence="3" id="KW-0997">Cell inner membrane</keyword>
<dbReference type="InterPro" id="IPR003593">
    <property type="entry name" value="AAA+_ATPase"/>
</dbReference>
<evidence type="ECO:0000313" key="8">
    <source>
        <dbReference type="Proteomes" id="UP001325479"/>
    </source>
</evidence>
<dbReference type="RefSeq" id="WP_232833430.1">
    <property type="nucleotide sequence ID" value="NZ_CP139965.1"/>
</dbReference>
<evidence type="ECO:0000259" key="6">
    <source>
        <dbReference type="PROSITE" id="PS50893"/>
    </source>
</evidence>
<dbReference type="PROSITE" id="PS00211">
    <property type="entry name" value="ABC_TRANSPORTER_1"/>
    <property type="match status" value="1"/>
</dbReference>
<evidence type="ECO:0000313" key="7">
    <source>
        <dbReference type="EMBL" id="WQD79351.1"/>
    </source>
</evidence>
<sequence length="273" mass="29053">MTSSLAEPHAHDMTRDMTRAFADHPALMLRAVGVHKTFTLHGQGGIEIEALAGVSLDVARGECVVLVGPSGAGKSTLLRCLYGNYLASAGAIAVRCSASTDPSTAACIAITNAEPRDVLNLRRHVMGYVSQFLRVIPRVPTLALVAAPLVARGVPDDEAEHRAAALLERLNIPKRLWPLAPATFSGGEQQRVNIARGLIADHPLLLLDEPTASLDAENRDVVADLIVEARQRGAAIVGIFHDEDTRLKVATRRLELQPPMSGGANAFTPAALH</sequence>
<keyword evidence="2" id="KW-1003">Cell membrane</keyword>
<dbReference type="InterPro" id="IPR027417">
    <property type="entry name" value="P-loop_NTPase"/>
</dbReference>
<dbReference type="EMBL" id="CP139965">
    <property type="protein sequence ID" value="WQD79351.1"/>
    <property type="molecule type" value="Genomic_DNA"/>
</dbReference>
<comment type="similarity">
    <text evidence="1">Belongs to the ABC transporter superfamily.</text>
</comment>
<evidence type="ECO:0000256" key="4">
    <source>
        <dbReference type="ARBA" id="ARBA00022741"/>
    </source>
</evidence>
<dbReference type="PANTHER" id="PTHR42798">
    <property type="entry name" value="LIPOPROTEIN-RELEASING SYSTEM ATP-BINDING PROTEIN LOLD"/>
    <property type="match status" value="1"/>
</dbReference>
<accession>A0ABZ0WQ30</accession>
<keyword evidence="5" id="KW-0067">ATP-binding</keyword>
<name>A0ABZ0WQ30_9BURK</name>
<keyword evidence="8" id="KW-1185">Reference proteome</keyword>
<dbReference type="NCBIfam" id="TIGR02324">
    <property type="entry name" value="CP_lyasePhnL"/>
    <property type="match status" value="1"/>
</dbReference>
<evidence type="ECO:0000256" key="1">
    <source>
        <dbReference type="ARBA" id="ARBA00005417"/>
    </source>
</evidence>
<dbReference type="PROSITE" id="PS50893">
    <property type="entry name" value="ABC_TRANSPORTER_2"/>
    <property type="match status" value="1"/>
</dbReference>
<protein>
    <submittedName>
        <fullName evidence="7">Phosphonate C-P lyase system protein PhnL</fullName>
    </submittedName>
</protein>
<dbReference type="Proteomes" id="UP001325479">
    <property type="component" value="Chromosome"/>
</dbReference>
<dbReference type="GO" id="GO:0016829">
    <property type="term" value="F:lyase activity"/>
    <property type="evidence" value="ECO:0007669"/>
    <property type="project" value="UniProtKB-KW"/>
</dbReference>
<dbReference type="InterPro" id="IPR003439">
    <property type="entry name" value="ABC_transporter-like_ATP-bd"/>
</dbReference>
<dbReference type="Pfam" id="PF00005">
    <property type="entry name" value="ABC_tran"/>
    <property type="match status" value="1"/>
</dbReference>
<evidence type="ECO:0000256" key="2">
    <source>
        <dbReference type="ARBA" id="ARBA00022475"/>
    </source>
</evidence>
<feature type="domain" description="ABC transporter" evidence="6">
    <location>
        <begin position="29"/>
        <end position="272"/>
    </location>
</feature>
<dbReference type="InterPro" id="IPR017871">
    <property type="entry name" value="ABC_transporter-like_CS"/>
</dbReference>
<gene>
    <name evidence="7" type="primary">phnL</name>
    <name evidence="7" type="ORF">U0042_06515</name>
</gene>
<proteinExistence type="inferred from homology"/>
<dbReference type="InterPro" id="IPR012701">
    <property type="entry name" value="CP_lyase_PhnL"/>
</dbReference>
<keyword evidence="3" id="KW-0472">Membrane</keyword>
<keyword evidence="7" id="KW-0456">Lyase</keyword>
<dbReference type="PANTHER" id="PTHR42798:SF7">
    <property type="entry name" value="ALPHA-D-RIBOSE 1-METHYLPHOSPHONATE 5-TRIPHOSPHATE SYNTHASE SUBUNIT PHNL"/>
    <property type="match status" value="1"/>
</dbReference>
<keyword evidence="4" id="KW-0547">Nucleotide-binding</keyword>
<reference evidence="7 8" key="1">
    <citation type="submission" date="2023-12" db="EMBL/GenBank/DDBJ databases">
        <title>Genome sequencing and assembly of bacterial species from a model synthetic community.</title>
        <authorList>
            <person name="Hogle S.L."/>
        </authorList>
    </citation>
    <scope>NUCLEOTIDE SEQUENCE [LARGE SCALE GENOMIC DNA]</scope>
    <source>
        <strain evidence="7 8">HAMBI 2494</strain>
    </source>
</reference>
<dbReference type="SUPFAM" id="SSF52540">
    <property type="entry name" value="P-loop containing nucleoside triphosphate hydrolases"/>
    <property type="match status" value="1"/>
</dbReference>
<dbReference type="Gene3D" id="3.40.50.300">
    <property type="entry name" value="P-loop containing nucleotide triphosphate hydrolases"/>
    <property type="match status" value="1"/>
</dbReference>